<sequence length="361" mass="38892">MTAPGDATVAGVDLPALRRFVEREVPGCGGPLDVRPLFGGRSNLTYLVSDGTHRWVLRRPPLGTLTPTAHDMDREYRVMAALADTDVPVPRTVLSCADASVIGAPFTLVSYVEGSVLRDSGQAARLPAEDARRCSRALVDQLAALHALDPYEVGLGGFGRPAGYVARQVRRWRGQWDRVATRALPELDALYAKLARGLALTRDDGGEPAVLHGDFRLDNVLLDADDPGRIAAIVDWEMAALGDPLADLGLLLVYWDPVCEPVLGDGHVPAANPGFLSARELTERYAERSGRDVSALPFHRALGYFKLAVIAEGIHARHRAGRTVGPGFDRVGSAVPALLRSGLSVDLPRVRTIRDEKGRGQ</sequence>
<dbReference type="PANTHER" id="PTHR47829">
    <property type="entry name" value="HYDROLASE, PUTATIVE (AFU_ORTHOLOGUE AFUA_1G12880)-RELATED"/>
    <property type="match status" value="1"/>
</dbReference>
<organism evidence="2 3">
    <name type="scientific">Streptomyces phaeolivaceus</name>
    <dbReference type="NCBI Taxonomy" id="2653200"/>
    <lineage>
        <taxon>Bacteria</taxon>
        <taxon>Bacillati</taxon>
        <taxon>Actinomycetota</taxon>
        <taxon>Actinomycetes</taxon>
        <taxon>Kitasatosporales</taxon>
        <taxon>Streptomycetaceae</taxon>
        <taxon>Streptomyces</taxon>
    </lineage>
</organism>
<keyword evidence="2" id="KW-0808">Transferase</keyword>
<dbReference type="KEGG" id="sphv:F9278_01450"/>
<evidence type="ECO:0000313" key="2">
    <source>
        <dbReference type="EMBL" id="QFQ95074.1"/>
    </source>
</evidence>
<dbReference type="CDD" id="cd05154">
    <property type="entry name" value="ACAD10_11_N-like"/>
    <property type="match status" value="1"/>
</dbReference>
<dbReference type="SUPFAM" id="SSF56112">
    <property type="entry name" value="Protein kinase-like (PK-like)"/>
    <property type="match status" value="1"/>
</dbReference>
<name>A0A5P8JWB9_9ACTN</name>
<dbReference type="Pfam" id="PF01636">
    <property type="entry name" value="APH"/>
    <property type="match status" value="1"/>
</dbReference>
<keyword evidence="3" id="KW-1185">Reference proteome</keyword>
<proteinExistence type="predicted"/>
<evidence type="ECO:0000313" key="3">
    <source>
        <dbReference type="Proteomes" id="UP000327294"/>
    </source>
</evidence>
<dbReference type="AlphaFoldDB" id="A0A5P8JWB9"/>
<dbReference type="InterPro" id="IPR002575">
    <property type="entry name" value="Aminoglycoside_PTrfase"/>
</dbReference>
<dbReference type="RefSeq" id="WP_152166611.1">
    <property type="nucleotide sequence ID" value="NZ_CP045096.1"/>
</dbReference>
<reference evidence="2 3" key="1">
    <citation type="submission" date="2019-10" db="EMBL/GenBank/DDBJ databases">
        <title>Streptomyces sp. strain GY16 isolated from leaves of Broussonetia papyrifera.</title>
        <authorList>
            <person name="Mo P."/>
        </authorList>
    </citation>
    <scope>NUCLEOTIDE SEQUENCE [LARGE SCALE GENOMIC DNA]</scope>
    <source>
        <strain evidence="2 3">GY16</strain>
    </source>
</reference>
<evidence type="ECO:0000259" key="1">
    <source>
        <dbReference type="Pfam" id="PF01636"/>
    </source>
</evidence>
<dbReference type="InterPro" id="IPR041726">
    <property type="entry name" value="ACAD10_11_N"/>
</dbReference>
<dbReference type="GO" id="GO:0016740">
    <property type="term" value="F:transferase activity"/>
    <property type="evidence" value="ECO:0007669"/>
    <property type="project" value="UniProtKB-KW"/>
</dbReference>
<dbReference type="Gene3D" id="3.90.1200.10">
    <property type="match status" value="1"/>
</dbReference>
<dbReference type="InterPro" id="IPR052898">
    <property type="entry name" value="ACAD10-like"/>
</dbReference>
<gene>
    <name evidence="2" type="ORF">F9278_01450</name>
</gene>
<protein>
    <submittedName>
        <fullName evidence="2">Phosphotransferase family protein</fullName>
    </submittedName>
</protein>
<dbReference type="PANTHER" id="PTHR47829:SF1">
    <property type="entry name" value="HAD FAMILY PHOSPHATASE"/>
    <property type="match status" value="1"/>
</dbReference>
<dbReference type="EMBL" id="CP045096">
    <property type="protein sequence ID" value="QFQ95074.1"/>
    <property type="molecule type" value="Genomic_DNA"/>
</dbReference>
<accession>A0A5P8JWB9</accession>
<dbReference type="Proteomes" id="UP000327294">
    <property type="component" value="Chromosome"/>
</dbReference>
<feature type="domain" description="Aminoglycoside phosphotransferase" evidence="1">
    <location>
        <begin position="34"/>
        <end position="256"/>
    </location>
</feature>
<dbReference type="InterPro" id="IPR011009">
    <property type="entry name" value="Kinase-like_dom_sf"/>
</dbReference>
<dbReference type="Gene3D" id="3.30.200.20">
    <property type="entry name" value="Phosphorylase Kinase, domain 1"/>
    <property type="match status" value="1"/>
</dbReference>